<evidence type="ECO:0008006" key="4">
    <source>
        <dbReference type="Google" id="ProtNLM"/>
    </source>
</evidence>
<dbReference type="GO" id="GO:0043248">
    <property type="term" value="P:proteasome assembly"/>
    <property type="evidence" value="ECO:0007669"/>
    <property type="project" value="InterPro"/>
</dbReference>
<feature type="region of interest" description="Disordered" evidence="1">
    <location>
        <begin position="1"/>
        <end position="29"/>
    </location>
</feature>
<organism evidence="2 3">
    <name type="scientific">Gonapodya prolifera (strain JEL478)</name>
    <name type="common">Monoblepharis prolifera</name>
    <dbReference type="NCBI Taxonomy" id="1344416"/>
    <lineage>
        <taxon>Eukaryota</taxon>
        <taxon>Fungi</taxon>
        <taxon>Fungi incertae sedis</taxon>
        <taxon>Chytridiomycota</taxon>
        <taxon>Chytridiomycota incertae sedis</taxon>
        <taxon>Monoblepharidomycetes</taxon>
        <taxon>Monoblepharidales</taxon>
        <taxon>Gonapodyaceae</taxon>
        <taxon>Gonapodya</taxon>
    </lineage>
</organism>
<dbReference type="AlphaFoldDB" id="A0A139AAT4"/>
<evidence type="ECO:0000313" key="2">
    <source>
        <dbReference type="EMBL" id="KXS13916.1"/>
    </source>
</evidence>
<gene>
    <name evidence="2" type="ORF">M427DRAFT_58168</name>
</gene>
<feature type="compositionally biased region" description="Low complexity" evidence="1">
    <location>
        <begin position="16"/>
        <end position="27"/>
    </location>
</feature>
<evidence type="ECO:0000256" key="1">
    <source>
        <dbReference type="SAM" id="MobiDB-lite"/>
    </source>
</evidence>
<proteinExistence type="predicted"/>
<dbReference type="EMBL" id="KQ965773">
    <property type="protein sequence ID" value="KXS13916.1"/>
    <property type="molecule type" value="Genomic_DNA"/>
</dbReference>
<reference evidence="2 3" key="1">
    <citation type="journal article" date="2015" name="Genome Biol. Evol.">
        <title>Phylogenomic analyses indicate that early fungi evolved digesting cell walls of algal ancestors of land plants.</title>
        <authorList>
            <person name="Chang Y."/>
            <person name="Wang S."/>
            <person name="Sekimoto S."/>
            <person name="Aerts A.L."/>
            <person name="Choi C."/>
            <person name="Clum A."/>
            <person name="LaButti K.M."/>
            <person name="Lindquist E.A."/>
            <person name="Yee Ngan C."/>
            <person name="Ohm R.A."/>
            <person name="Salamov A.A."/>
            <person name="Grigoriev I.V."/>
            <person name="Spatafora J.W."/>
            <person name="Berbee M.L."/>
        </authorList>
    </citation>
    <scope>NUCLEOTIDE SEQUENCE [LARGE SCALE GENOMIC DNA]</scope>
    <source>
        <strain evidence="2 3">JEL478</strain>
    </source>
</reference>
<evidence type="ECO:0000313" key="3">
    <source>
        <dbReference type="Proteomes" id="UP000070544"/>
    </source>
</evidence>
<dbReference type="PANTHER" id="PTHR33559:SF1">
    <property type="entry name" value="PROTEASOME ASSEMBLY CHAPERONE 4"/>
    <property type="match status" value="1"/>
</dbReference>
<dbReference type="Proteomes" id="UP000070544">
    <property type="component" value="Unassembled WGS sequence"/>
</dbReference>
<dbReference type="InterPro" id="IPR032157">
    <property type="entry name" value="PAC4"/>
</dbReference>
<accession>A0A139AAT4</accession>
<name>A0A139AAT4_GONPJ</name>
<dbReference type="Pfam" id="PF16093">
    <property type="entry name" value="PAC4"/>
    <property type="match status" value="1"/>
</dbReference>
<sequence length="148" mass="15801">MSESTSSTPMNPPVPSTSAASNSSSPSIRTHQFADPLPLMDGLLYTLILELRGGFWVWSGTGRNMGATSVAVKTRFDSLPAATSILGASLDDPSQRLARKLAARYSLQAFVSLDLPQPGQGADDGTMDDIGVFAERKIVEHLKEVHGR</sequence>
<dbReference type="OrthoDB" id="368507at2759"/>
<dbReference type="PANTHER" id="PTHR33559">
    <property type="entry name" value="PROTEASOME ASSEMBLY CHAPERONE 4"/>
    <property type="match status" value="1"/>
</dbReference>
<keyword evidence="3" id="KW-1185">Reference proteome</keyword>
<dbReference type="STRING" id="1344416.A0A139AAT4"/>
<protein>
    <recommendedName>
        <fullName evidence="4">Proteasome assembly chaperone 4</fullName>
    </recommendedName>
</protein>